<dbReference type="Proteomes" id="UP000027002">
    <property type="component" value="Chromosome 4"/>
</dbReference>
<gene>
    <name evidence="8" type="ORF">UV8b_05102</name>
</gene>
<dbReference type="RefSeq" id="XP_042998534.1">
    <property type="nucleotide sequence ID" value="XM_043142600.1"/>
</dbReference>
<evidence type="ECO:0000259" key="7">
    <source>
        <dbReference type="Pfam" id="PF01171"/>
    </source>
</evidence>
<dbReference type="PANTHER" id="PTHR43033:SF1">
    <property type="entry name" value="TRNA(ILE)-LYSIDINE SYNTHASE-RELATED"/>
    <property type="match status" value="1"/>
</dbReference>
<keyword evidence="3" id="KW-0819">tRNA processing</keyword>
<accession>A0A8E5HSR3</accession>
<protein>
    <recommendedName>
        <fullName evidence="1">tRNA(Ile)-lysidine synthetase</fullName>
        <ecNumber evidence="1">6.3.4.19</ecNumber>
    </recommendedName>
</protein>
<dbReference type="KEGG" id="uvi:66065880"/>
<name>A0A8E5HSR3_USTVR</name>
<dbReference type="GO" id="GO:0008033">
    <property type="term" value="P:tRNA processing"/>
    <property type="evidence" value="ECO:0007669"/>
    <property type="project" value="UniProtKB-KW"/>
</dbReference>
<dbReference type="AlphaFoldDB" id="A0A8E5HSR3"/>
<dbReference type="EMBL" id="CP072756">
    <property type="protein sequence ID" value="QUC20861.1"/>
    <property type="molecule type" value="Genomic_DNA"/>
</dbReference>
<keyword evidence="2" id="KW-0436">Ligase</keyword>
<dbReference type="InterPro" id="IPR012795">
    <property type="entry name" value="tRNA_Ile_lys_synt_N"/>
</dbReference>
<dbReference type="GeneID" id="66065880"/>
<dbReference type="HAMAP" id="MF_01161">
    <property type="entry name" value="tRNA_Ile_lys_synt"/>
    <property type="match status" value="1"/>
</dbReference>
<evidence type="ECO:0000256" key="6">
    <source>
        <dbReference type="ARBA" id="ARBA00048539"/>
    </source>
</evidence>
<dbReference type="Pfam" id="PF01171">
    <property type="entry name" value="ATP_bind_3"/>
    <property type="match status" value="2"/>
</dbReference>
<keyword evidence="9" id="KW-1185">Reference proteome</keyword>
<keyword evidence="4" id="KW-0547">Nucleotide-binding</keyword>
<evidence type="ECO:0000256" key="5">
    <source>
        <dbReference type="ARBA" id="ARBA00022840"/>
    </source>
</evidence>
<evidence type="ECO:0000313" key="8">
    <source>
        <dbReference type="EMBL" id="QUC20861.1"/>
    </source>
</evidence>
<evidence type="ECO:0000256" key="3">
    <source>
        <dbReference type="ARBA" id="ARBA00022694"/>
    </source>
</evidence>
<dbReference type="GO" id="GO:0032267">
    <property type="term" value="F:tRNA(Ile)-lysidine synthase activity"/>
    <property type="evidence" value="ECO:0007669"/>
    <property type="project" value="UniProtKB-EC"/>
</dbReference>
<dbReference type="EC" id="6.3.4.19" evidence="1"/>
<proteinExistence type="inferred from homology"/>
<sequence length="685" mass="77898">MSPLRRVFHHGPKPISVTEFRDAVEAVCTPRFPSARHARPRGIALAVSGGVDSMAMAYLFSTLLKTWRGIRIADNPAEGAFAIIIDHKLRPESTQEASSVARELKNMGLKAVVKPLNWGKAAGQGQDPGALPNIESVARRLRYRMLGATCRFLNTTSLFFAHHRDDQYETVLMRHLSGHSYRGHQGIREANAIPECYDMHGVYRSGLLDDQTHKTPFLSFKPPNQQLRRLRWIMKHEFDAQPWDKLRSFLGTSDMSGHFARHVLRQVDPRVPYLTPLNCEDGGIMVYRPLLRFDKDRLRATCEANGIKWFEDPTNADATLTLRNSLRHMDPNAQAPEHRKEAILAMSREAKQRIRLEEAEARRWLLREAVVQDFDPNAGTLLAELPSLFPSNVQRRRRRCTEAGREARKPRYRLMAAIAVRKLIEFVTPDTHPPSVANLENVVNRLFPQLGPEPQASSPKAFTMAGVFFDPIVTPSCTKWLLSRAPYPSMKLLPERKLLGRLSYRLPPLADQPAEQATSSNHHWRSWKTAKLWDGRYWVRVSACVPARFHVLPFLPQHAKPFRRALAPKQRDRLEQVLKHYAPGKIRYSLPALYSAEAGSSGEEGTPTLRLLALPSLGIHVPGLERWVKYEARYRWVDASLLGLGRRGTQRPGLGYARSWTRSRRVRRRRQAAHGARKAARNSSG</sequence>
<comment type="catalytic activity">
    <reaction evidence="6">
        <text>cytidine(34) in tRNA(Ile2) + L-lysine + ATP = lysidine(34) in tRNA(Ile2) + AMP + diphosphate + H(+)</text>
        <dbReference type="Rhea" id="RHEA:43744"/>
        <dbReference type="Rhea" id="RHEA-COMP:10625"/>
        <dbReference type="Rhea" id="RHEA-COMP:10670"/>
        <dbReference type="ChEBI" id="CHEBI:15378"/>
        <dbReference type="ChEBI" id="CHEBI:30616"/>
        <dbReference type="ChEBI" id="CHEBI:32551"/>
        <dbReference type="ChEBI" id="CHEBI:33019"/>
        <dbReference type="ChEBI" id="CHEBI:82748"/>
        <dbReference type="ChEBI" id="CHEBI:83665"/>
        <dbReference type="ChEBI" id="CHEBI:456215"/>
        <dbReference type="EC" id="6.3.4.19"/>
    </reaction>
</comment>
<dbReference type="PANTHER" id="PTHR43033">
    <property type="entry name" value="TRNA(ILE)-LYSIDINE SYNTHASE-RELATED"/>
    <property type="match status" value="1"/>
</dbReference>
<dbReference type="Gene3D" id="3.40.50.620">
    <property type="entry name" value="HUPs"/>
    <property type="match status" value="1"/>
</dbReference>
<evidence type="ECO:0000256" key="2">
    <source>
        <dbReference type="ARBA" id="ARBA00022598"/>
    </source>
</evidence>
<reference evidence="8" key="1">
    <citation type="submission" date="2020-03" db="EMBL/GenBank/DDBJ databases">
        <title>A mixture of massive structural variations and highly conserved coding sequences in Ustilaginoidea virens genome.</title>
        <authorList>
            <person name="Zhang K."/>
            <person name="Zhao Z."/>
            <person name="Zhang Z."/>
            <person name="Li Y."/>
            <person name="Hsiang T."/>
            <person name="Sun W."/>
        </authorList>
    </citation>
    <scope>NUCLEOTIDE SEQUENCE</scope>
    <source>
        <strain evidence="8">UV-8b</strain>
    </source>
</reference>
<evidence type="ECO:0000256" key="1">
    <source>
        <dbReference type="ARBA" id="ARBA00013267"/>
    </source>
</evidence>
<dbReference type="OrthoDB" id="434144at2759"/>
<feature type="domain" description="tRNA(Ile)-lysidine/2-thiocytidine synthase N-terminal" evidence="7">
    <location>
        <begin position="282"/>
        <end position="328"/>
    </location>
</feature>
<evidence type="ECO:0000256" key="4">
    <source>
        <dbReference type="ARBA" id="ARBA00022741"/>
    </source>
</evidence>
<dbReference type="InterPro" id="IPR011063">
    <property type="entry name" value="TilS/TtcA_N"/>
</dbReference>
<feature type="domain" description="tRNA(Ile)-lysidine/2-thiocytidine synthase N-terminal" evidence="7">
    <location>
        <begin position="43"/>
        <end position="193"/>
    </location>
</feature>
<keyword evidence="5" id="KW-0067">ATP-binding</keyword>
<dbReference type="SUPFAM" id="SSF52402">
    <property type="entry name" value="Adenine nucleotide alpha hydrolases-like"/>
    <property type="match status" value="1"/>
</dbReference>
<dbReference type="NCBIfam" id="TIGR02432">
    <property type="entry name" value="lysidine_TilS_N"/>
    <property type="match status" value="1"/>
</dbReference>
<dbReference type="CDD" id="cd01992">
    <property type="entry name" value="TilS_N"/>
    <property type="match status" value="1"/>
</dbReference>
<organism evidence="8 9">
    <name type="scientific">Ustilaginoidea virens</name>
    <name type="common">Rice false smut fungus</name>
    <name type="synonym">Villosiclava virens</name>
    <dbReference type="NCBI Taxonomy" id="1159556"/>
    <lineage>
        <taxon>Eukaryota</taxon>
        <taxon>Fungi</taxon>
        <taxon>Dikarya</taxon>
        <taxon>Ascomycota</taxon>
        <taxon>Pezizomycotina</taxon>
        <taxon>Sordariomycetes</taxon>
        <taxon>Hypocreomycetidae</taxon>
        <taxon>Hypocreales</taxon>
        <taxon>Clavicipitaceae</taxon>
        <taxon>Ustilaginoidea</taxon>
    </lineage>
</organism>
<dbReference type="InterPro" id="IPR014729">
    <property type="entry name" value="Rossmann-like_a/b/a_fold"/>
</dbReference>
<dbReference type="InterPro" id="IPR012094">
    <property type="entry name" value="tRNA_Ile_lys_synt"/>
</dbReference>
<evidence type="ECO:0000313" key="9">
    <source>
        <dbReference type="Proteomes" id="UP000027002"/>
    </source>
</evidence>
<dbReference type="GO" id="GO:0005524">
    <property type="term" value="F:ATP binding"/>
    <property type="evidence" value="ECO:0007669"/>
    <property type="project" value="UniProtKB-KW"/>
</dbReference>